<protein>
    <submittedName>
        <fullName evidence="2">Uncharacterized protein</fullName>
    </submittedName>
</protein>
<proteinExistence type="predicted"/>
<reference evidence="2 3" key="1">
    <citation type="submission" date="2012-03" db="EMBL/GenBank/DDBJ databases">
        <title>The Genome Sequence of Bartonella vinsonii subsp. arupensis str. Pm136co.</title>
        <authorList>
            <consortium name="The Broad Institute Genome Sequencing Platform"/>
            <consortium name="The Broad Institute Genome Sequencing Center for Infectious Disease"/>
            <person name="Feldgarden M."/>
            <person name="Kirby J."/>
            <person name="Kosoy M."/>
            <person name="Birtles R."/>
            <person name="Probert W.S."/>
            <person name="Chiaraviglio L."/>
            <person name="Young S.K."/>
            <person name="Zeng Q."/>
            <person name="Gargeya S."/>
            <person name="Fitzgerald M."/>
            <person name="Haas B."/>
            <person name="Abouelleil A."/>
            <person name="Alvarado L."/>
            <person name="Arachchi H.M."/>
            <person name="Berlin A."/>
            <person name="Chapman S.B."/>
            <person name="Gearin G."/>
            <person name="Goldberg J."/>
            <person name="Griggs A."/>
            <person name="Gujja S."/>
            <person name="Hansen M."/>
            <person name="Heiman D."/>
            <person name="Howarth C."/>
            <person name="Larimer J."/>
            <person name="Lui A."/>
            <person name="MacDonald P.J.P."/>
            <person name="McCowen C."/>
            <person name="Montmayeur A."/>
            <person name="Murphy C."/>
            <person name="Neiman D."/>
            <person name="Pearson M."/>
            <person name="Priest M."/>
            <person name="Roberts A."/>
            <person name="Saif S."/>
            <person name="Shea T."/>
            <person name="Sisk P."/>
            <person name="Stolte C."/>
            <person name="Sykes S."/>
            <person name="Wortman J."/>
            <person name="Nusbaum C."/>
            <person name="Birren B."/>
        </authorList>
    </citation>
    <scope>NUCLEOTIDE SEQUENCE [LARGE SCALE GENOMIC DNA]</scope>
    <source>
        <strain evidence="2 3">Pm136co</strain>
    </source>
</reference>
<evidence type="ECO:0000313" key="3">
    <source>
        <dbReference type="Proteomes" id="UP000008948"/>
    </source>
</evidence>
<organism evidence="2 3">
    <name type="scientific">Bartonella vinsonii subsp. arupensis Pm136co</name>
    <dbReference type="NCBI Taxonomy" id="1094561"/>
    <lineage>
        <taxon>Bacteria</taxon>
        <taxon>Pseudomonadati</taxon>
        <taxon>Pseudomonadota</taxon>
        <taxon>Alphaproteobacteria</taxon>
        <taxon>Hyphomicrobiales</taxon>
        <taxon>Bartonellaceae</taxon>
        <taxon>Bartonella</taxon>
    </lineage>
</organism>
<evidence type="ECO:0000256" key="1">
    <source>
        <dbReference type="SAM" id="SignalP"/>
    </source>
</evidence>
<keyword evidence="1" id="KW-0732">Signal</keyword>
<evidence type="ECO:0000313" key="2">
    <source>
        <dbReference type="EMBL" id="EJF98871.1"/>
    </source>
</evidence>
<keyword evidence="3" id="KW-1185">Reference proteome</keyword>
<comment type="caution">
    <text evidence="2">The sequence shown here is derived from an EMBL/GenBank/DDBJ whole genome shotgun (WGS) entry which is preliminary data.</text>
</comment>
<sequence>MKKNFSKGLLAASILVYSSVAFAGFGEKEWDFAPGESAKIGAPDKMHHGVEYSCKIFKPKKASFTLSYSSPSDLEKLKIVADDEKKITHDKKHQIFRLKGVKSLTISFPPSGNYVFKNVTKKRIIGKNCDTGDYD</sequence>
<gene>
    <name evidence="2" type="ORF">MEI_00038</name>
</gene>
<feature type="chain" id="PRO_5045667764" evidence="1">
    <location>
        <begin position="24"/>
        <end position="135"/>
    </location>
</feature>
<dbReference type="RefSeq" id="WP_004864345.1">
    <property type="nucleotide sequence ID" value="NZ_JH725043.1"/>
</dbReference>
<name>A0ABP2QVL0_BARVI</name>
<accession>A0ABP2QVL0</accession>
<feature type="signal peptide" evidence="1">
    <location>
        <begin position="1"/>
        <end position="23"/>
    </location>
</feature>
<dbReference type="Proteomes" id="UP000008948">
    <property type="component" value="Unassembled WGS sequence"/>
</dbReference>
<dbReference type="EMBL" id="AIMH01000001">
    <property type="protein sequence ID" value="EJF98871.1"/>
    <property type="molecule type" value="Genomic_DNA"/>
</dbReference>